<evidence type="ECO:0000313" key="3">
    <source>
        <dbReference type="Proteomes" id="UP000050949"/>
    </source>
</evidence>
<organism evidence="2 3">
    <name type="scientific">Schleiferilactobacillus harbinensis DSM 16991</name>
    <dbReference type="NCBI Taxonomy" id="1122147"/>
    <lineage>
        <taxon>Bacteria</taxon>
        <taxon>Bacillati</taxon>
        <taxon>Bacillota</taxon>
        <taxon>Bacilli</taxon>
        <taxon>Lactobacillales</taxon>
        <taxon>Lactobacillaceae</taxon>
        <taxon>Schleiferilactobacillus</taxon>
    </lineage>
</organism>
<evidence type="ECO:0000256" key="1">
    <source>
        <dbReference type="SAM" id="Phobius"/>
    </source>
</evidence>
<dbReference type="EMBL" id="AZFW01000113">
    <property type="protein sequence ID" value="KRM25450.1"/>
    <property type="molecule type" value="Genomic_DNA"/>
</dbReference>
<comment type="caution">
    <text evidence="2">The sequence shown here is derived from an EMBL/GenBank/DDBJ whole genome shotgun (WGS) entry which is preliminary data.</text>
</comment>
<name>A0A0R1X539_9LACO</name>
<dbReference type="Proteomes" id="UP000050949">
    <property type="component" value="Unassembled WGS sequence"/>
</dbReference>
<keyword evidence="1" id="KW-1133">Transmembrane helix</keyword>
<keyword evidence="1" id="KW-0472">Membrane</keyword>
<protein>
    <submittedName>
        <fullName evidence="2">Uncharacterized protein</fullName>
    </submittedName>
</protein>
<evidence type="ECO:0000313" key="2">
    <source>
        <dbReference type="EMBL" id="KRM25450.1"/>
    </source>
</evidence>
<dbReference type="PATRIC" id="fig|1122147.4.peg.803"/>
<gene>
    <name evidence="2" type="ORF">FC91_GL000774</name>
</gene>
<proteinExistence type="predicted"/>
<sequence length="62" mass="6966">MNFNLSPREIAILRYLAGVFVGFVFFILMGYAGWQLLQSTAIVAFSVAVTALIPNLFKLRKK</sequence>
<feature type="transmembrane region" description="Helical" evidence="1">
    <location>
        <begin position="12"/>
        <end position="34"/>
    </location>
</feature>
<reference evidence="2 3" key="1">
    <citation type="journal article" date="2015" name="Genome Announc.">
        <title>Expanding the biotechnology potential of lactobacilli through comparative genomics of 213 strains and associated genera.</title>
        <authorList>
            <person name="Sun Z."/>
            <person name="Harris H.M."/>
            <person name="McCann A."/>
            <person name="Guo C."/>
            <person name="Argimon S."/>
            <person name="Zhang W."/>
            <person name="Yang X."/>
            <person name="Jeffery I.B."/>
            <person name="Cooney J.C."/>
            <person name="Kagawa T.F."/>
            <person name="Liu W."/>
            <person name="Song Y."/>
            <person name="Salvetti E."/>
            <person name="Wrobel A."/>
            <person name="Rasinkangas P."/>
            <person name="Parkhill J."/>
            <person name="Rea M.C."/>
            <person name="O'Sullivan O."/>
            <person name="Ritari J."/>
            <person name="Douillard F.P."/>
            <person name="Paul Ross R."/>
            <person name="Yang R."/>
            <person name="Briner A.E."/>
            <person name="Felis G.E."/>
            <person name="de Vos W.M."/>
            <person name="Barrangou R."/>
            <person name="Klaenhammer T.R."/>
            <person name="Caufield P.W."/>
            <person name="Cui Y."/>
            <person name="Zhang H."/>
            <person name="O'Toole P.W."/>
        </authorList>
    </citation>
    <scope>NUCLEOTIDE SEQUENCE [LARGE SCALE GENOMIC DNA]</scope>
    <source>
        <strain evidence="2 3">DSM 16991</strain>
    </source>
</reference>
<accession>A0A0R1X539</accession>
<feature type="transmembrane region" description="Helical" evidence="1">
    <location>
        <begin position="40"/>
        <end position="57"/>
    </location>
</feature>
<keyword evidence="1" id="KW-0812">Transmembrane</keyword>
<dbReference type="RefSeq" id="WP_027828966.1">
    <property type="nucleotide sequence ID" value="NZ_AUEH01000035.1"/>
</dbReference>
<dbReference type="AlphaFoldDB" id="A0A0R1X539"/>